<reference evidence="1 2" key="1">
    <citation type="submission" date="2024-06" db="EMBL/GenBank/DDBJ databases">
        <title>Genomic Encyclopedia of Type Strains, Phase IV (KMG-IV): sequencing the most valuable type-strain genomes for metagenomic binning, comparative biology and taxonomic classification.</title>
        <authorList>
            <person name="Goeker M."/>
        </authorList>
    </citation>
    <scope>NUCLEOTIDE SEQUENCE [LARGE SCALE GENOMIC DNA]</scope>
    <source>
        <strain evidence="1 2">DSM 29288</strain>
    </source>
</reference>
<organism evidence="1 2">
    <name type="scientific">Rhizobium binae</name>
    <dbReference type="NCBI Taxonomy" id="1138190"/>
    <lineage>
        <taxon>Bacteria</taxon>
        <taxon>Pseudomonadati</taxon>
        <taxon>Pseudomonadota</taxon>
        <taxon>Alphaproteobacteria</taxon>
        <taxon>Hyphomicrobiales</taxon>
        <taxon>Rhizobiaceae</taxon>
        <taxon>Rhizobium/Agrobacterium group</taxon>
        <taxon>Rhizobium</taxon>
    </lineage>
</organism>
<name>A0ABV2MEW3_9HYPH</name>
<gene>
    <name evidence="1" type="ORF">ABID08_002026</name>
</gene>
<dbReference type="SUPFAM" id="SSF52540">
    <property type="entry name" value="P-loop containing nucleoside triphosphate hydrolases"/>
    <property type="match status" value="1"/>
</dbReference>
<dbReference type="EMBL" id="JBEPMY010000004">
    <property type="protein sequence ID" value="MET3754669.1"/>
    <property type="molecule type" value="Genomic_DNA"/>
</dbReference>
<dbReference type="InterPro" id="IPR027417">
    <property type="entry name" value="P-loop_NTPase"/>
</dbReference>
<evidence type="ECO:0008006" key="3">
    <source>
        <dbReference type="Google" id="ProtNLM"/>
    </source>
</evidence>
<evidence type="ECO:0000313" key="1">
    <source>
        <dbReference type="EMBL" id="MET3754669.1"/>
    </source>
</evidence>
<comment type="caution">
    <text evidence="1">The sequence shown here is derived from an EMBL/GenBank/DDBJ whole genome shotgun (WGS) entry which is preliminary data.</text>
</comment>
<keyword evidence="2" id="KW-1185">Reference proteome</keyword>
<dbReference type="Gene3D" id="3.40.50.300">
    <property type="entry name" value="P-loop containing nucleotide triphosphate hydrolases"/>
    <property type="match status" value="1"/>
</dbReference>
<dbReference type="RefSeq" id="WP_168296974.1">
    <property type="nucleotide sequence ID" value="NZ_CP071604.1"/>
</dbReference>
<evidence type="ECO:0000313" key="2">
    <source>
        <dbReference type="Proteomes" id="UP001549077"/>
    </source>
</evidence>
<protein>
    <recommendedName>
        <fullName evidence="3">Terminase</fullName>
    </recommendedName>
</protein>
<dbReference type="Proteomes" id="UP001549077">
    <property type="component" value="Unassembled WGS sequence"/>
</dbReference>
<dbReference type="GeneID" id="91148529"/>
<proteinExistence type="predicted"/>
<accession>A0ABV2MEW3</accession>
<dbReference type="Pfam" id="PF03237">
    <property type="entry name" value="Terminase_6N"/>
    <property type="match status" value="1"/>
</dbReference>
<sequence>MLARDLARALSPVTLARECGIEPDPWQATLLDANPRRSLLLCSRQSGKSTVAAFLVIQTALFVPAAQIVVVSPTQRQSNELFRTIVGFLGRLPGAPRPTAESKQGTELSNGARILSLPGTEKTIRGIAGVDLVVMDEAARVEDELLTAVRPMMATKRDARLVALTTPAGKRGWFYEAWVGDDPSWERVRVPASECPRITQEFLDEELKALGAIKFSEEYGLEFHDPEEAVFPLAIIEAAFTQEVRALW</sequence>